<dbReference type="OMA" id="FYIWATD"/>
<organism evidence="11">
    <name type="scientific">Guillardia theta (strain CCMP2712)</name>
    <name type="common">Cryptophyte</name>
    <dbReference type="NCBI Taxonomy" id="905079"/>
    <lineage>
        <taxon>Eukaryota</taxon>
        <taxon>Cryptophyceae</taxon>
        <taxon>Pyrenomonadales</taxon>
        <taxon>Geminigeraceae</taxon>
        <taxon>Guillardia</taxon>
    </lineage>
</organism>
<dbReference type="GO" id="GO:0051119">
    <property type="term" value="F:sugar transmembrane transporter activity"/>
    <property type="evidence" value="ECO:0007669"/>
    <property type="project" value="InterPro"/>
</dbReference>
<dbReference type="EMBL" id="JH992977">
    <property type="protein sequence ID" value="EKX50862.1"/>
    <property type="molecule type" value="Genomic_DNA"/>
</dbReference>
<evidence type="ECO:0000256" key="4">
    <source>
        <dbReference type="ARBA" id="ARBA00022475"/>
    </source>
</evidence>
<evidence type="ECO:0000256" key="1">
    <source>
        <dbReference type="ARBA" id="ARBA00004651"/>
    </source>
</evidence>
<dbReference type="RefSeq" id="XP_005837842.1">
    <property type="nucleotide sequence ID" value="XM_005837785.1"/>
</dbReference>
<name>L1JR03_GUITC</name>
<evidence type="ECO:0000256" key="9">
    <source>
        <dbReference type="ARBA" id="ARBA00023136"/>
    </source>
</evidence>
<dbReference type="Gene3D" id="1.20.1280.290">
    <property type="match status" value="2"/>
</dbReference>
<evidence type="ECO:0000256" key="3">
    <source>
        <dbReference type="ARBA" id="ARBA00022448"/>
    </source>
</evidence>
<reference evidence="12" key="3">
    <citation type="submission" date="2015-06" db="UniProtKB">
        <authorList>
            <consortium name="EnsemblProtists"/>
        </authorList>
    </citation>
    <scope>IDENTIFICATION</scope>
</reference>
<reference evidence="13" key="2">
    <citation type="submission" date="2012-11" db="EMBL/GenBank/DDBJ databases">
        <authorList>
            <person name="Kuo A."/>
            <person name="Curtis B.A."/>
            <person name="Tanifuji G."/>
            <person name="Burki F."/>
            <person name="Gruber A."/>
            <person name="Irimia M."/>
            <person name="Maruyama S."/>
            <person name="Arias M.C."/>
            <person name="Ball S.G."/>
            <person name="Gile G.H."/>
            <person name="Hirakawa Y."/>
            <person name="Hopkins J.F."/>
            <person name="Rensing S.A."/>
            <person name="Schmutz J."/>
            <person name="Symeonidi A."/>
            <person name="Elias M."/>
            <person name="Eveleigh R.J."/>
            <person name="Herman E.K."/>
            <person name="Klute M.J."/>
            <person name="Nakayama T."/>
            <person name="Obornik M."/>
            <person name="Reyes-Prieto A."/>
            <person name="Armbrust E.V."/>
            <person name="Aves S.J."/>
            <person name="Beiko R.G."/>
            <person name="Coutinho P."/>
            <person name="Dacks J.B."/>
            <person name="Durnford D.G."/>
            <person name="Fast N.M."/>
            <person name="Green B.R."/>
            <person name="Grisdale C."/>
            <person name="Hempe F."/>
            <person name="Henrissat B."/>
            <person name="Hoppner M.P."/>
            <person name="Ishida K.-I."/>
            <person name="Kim E."/>
            <person name="Koreny L."/>
            <person name="Kroth P.G."/>
            <person name="Liu Y."/>
            <person name="Malik S.-B."/>
            <person name="Maier U.G."/>
            <person name="McRose D."/>
            <person name="Mock T."/>
            <person name="Neilson J.A."/>
            <person name="Onodera N.T."/>
            <person name="Poole A.M."/>
            <person name="Pritham E.J."/>
            <person name="Richards T.A."/>
            <person name="Rocap G."/>
            <person name="Roy S.W."/>
            <person name="Sarai C."/>
            <person name="Schaack S."/>
            <person name="Shirato S."/>
            <person name="Slamovits C.H."/>
            <person name="Spencer D.F."/>
            <person name="Suzuki S."/>
            <person name="Worden A.Z."/>
            <person name="Zauner S."/>
            <person name="Barry K."/>
            <person name="Bell C."/>
            <person name="Bharti A.K."/>
            <person name="Crow J.A."/>
            <person name="Grimwood J."/>
            <person name="Kramer R."/>
            <person name="Lindquist E."/>
            <person name="Lucas S."/>
            <person name="Salamov A."/>
            <person name="McFadden G.I."/>
            <person name="Lane C.E."/>
            <person name="Keeling P.J."/>
            <person name="Gray M.W."/>
            <person name="Grigoriev I.V."/>
            <person name="Archibald J.M."/>
        </authorList>
    </citation>
    <scope>NUCLEOTIDE SEQUENCE</scope>
    <source>
        <strain evidence="13">CCMP2712</strain>
    </source>
</reference>
<keyword evidence="3" id="KW-0813">Transport</keyword>
<dbReference type="EnsemblProtists" id="EKX50862">
    <property type="protein sequence ID" value="EKX50862"/>
    <property type="gene ID" value="GUITHDRAFT_58967"/>
</dbReference>
<evidence type="ECO:0000256" key="2">
    <source>
        <dbReference type="ARBA" id="ARBA00007809"/>
    </source>
</evidence>
<evidence type="ECO:0000256" key="10">
    <source>
        <dbReference type="SAM" id="Phobius"/>
    </source>
</evidence>
<dbReference type="PANTHER" id="PTHR10791">
    <property type="entry name" value="RAG1-ACTIVATING PROTEIN 1"/>
    <property type="match status" value="1"/>
</dbReference>
<dbReference type="InterPro" id="IPR047664">
    <property type="entry name" value="SWEET"/>
</dbReference>
<dbReference type="GO" id="GO:0005886">
    <property type="term" value="C:plasma membrane"/>
    <property type="evidence" value="ECO:0007669"/>
    <property type="project" value="UniProtKB-SubCell"/>
</dbReference>
<dbReference type="InterPro" id="IPR004316">
    <property type="entry name" value="SWEET_rpt"/>
</dbReference>
<dbReference type="HOGENOM" id="CLU_048643_2_3_1"/>
<dbReference type="AlphaFoldDB" id="L1JR03"/>
<feature type="non-terminal residue" evidence="11">
    <location>
        <position position="1"/>
    </location>
</feature>
<feature type="transmembrane region" description="Helical" evidence="10">
    <location>
        <begin position="6"/>
        <end position="24"/>
    </location>
</feature>
<comment type="similarity">
    <text evidence="2">Belongs to the SWEET sugar transporter family.</text>
</comment>
<gene>
    <name evidence="11" type="ORF">GUITHDRAFT_58967</name>
</gene>
<keyword evidence="7" id="KW-0677">Repeat</keyword>
<proteinExistence type="inferred from homology"/>
<comment type="subcellular location">
    <subcellularLocation>
        <location evidence="1">Cell membrane</location>
        <topology evidence="1">Multi-pass membrane protein</topology>
    </subcellularLocation>
</comment>
<sequence>IAPIIGIIFNNILLLAHIPTILACRRKGTLGEVNPMPFPLIVANSLSWCFYSVCSRDPLVFCGNFGGCISGLWYYSSALQLADAPTRLRVETTLIVLVSVVGLTGFAASMVQDVVAAKSLIGYISLGTVFFLFSSPLSTVVEIVNKKNADSINRPFACAQLMNCLSWLVYGLMVNDLFIALPNIFGIVMAITQGLLI</sequence>
<feature type="transmembrane region" description="Helical" evidence="10">
    <location>
        <begin position="88"/>
        <end position="108"/>
    </location>
</feature>
<keyword evidence="8 10" id="KW-1133">Transmembrane helix</keyword>
<dbReference type="GeneID" id="17307388"/>
<evidence type="ECO:0008006" key="14">
    <source>
        <dbReference type="Google" id="ProtNLM"/>
    </source>
</evidence>
<reference evidence="11 13" key="1">
    <citation type="journal article" date="2012" name="Nature">
        <title>Algal genomes reveal evolutionary mosaicism and the fate of nucleomorphs.</title>
        <authorList>
            <consortium name="DOE Joint Genome Institute"/>
            <person name="Curtis B.A."/>
            <person name="Tanifuji G."/>
            <person name="Burki F."/>
            <person name="Gruber A."/>
            <person name="Irimia M."/>
            <person name="Maruyama S."/>
            <person name="Arias M.C."/>
            <person name="Ball S.G."/>
            <person name="Gile G.H."/>
            <person name="Hirakawa Y."/>
            <person name="Hopkins J.F."/>
            <person name="Kuo A."/>
            <person name="Rensing S.A."/>
            <person name="Schmutz J."/>
            <person name="Symeonidi A."/>
            <person name="Elias M."/>
            <person name="Eveleigh R.J."/>
            <person name="Herman E.K."/>
            <person name="Klute M.J."/>
            <person name="Nakayama T."/>
            <person name="Obornik M."/>
            <person name="Reyes-Prieto A."/>
            <person name="Armbrust E.V."/>
            <person name="Aves S.J."/>
            <person name="Beiko R.G."/>
            <person name="Coutinho P."/>
            <person name="Dacks J.B."/>
            <person name="Durnford D.G."/>
            <person name="Fast N.M."/>
            <person name="Green B.R."/>
            <person name="Grisdale C.J."/>
            <person name="Hempel F."/>
            <person name="Henrissat B."/>
            <person name="Hoppner M.P."/>
            <person name="Ishida K."/>
            <person name="Kim E."/>
            <person name="Koreny L."/>
            <person name="Kroth P.G."/>
            <person name="Liu Y."/>
            <person name="Malik S.B."/>
            <person name="Maier U.G."/>
            <person name="McRose D."/>
            <person name="Mock T."/>
            <person name="Neilson J.A."/>
            <person name="Onodera N.T."/>
            <person name="Poole A.M."/>
            <person name="Pritham E.J."/>
            <person name="Richards T.A."/>
            <person name="Rocap G."/>
            <person name="Roy S.W."/>
            <person name="Sarai C."/>
            <person name="Schaack S."/>
            <person name="Shirato S."/>
            <person name="Slamovits C.H."/>
            <person name="Spencer D.F."/>
            <person name="Suzuki S."/>
            <person name="Worden A.Z."/>
            <person name="Zauner S."/>
            <person name="Barry K."/>
            <person name="Bell C."/>
            <person name="Bharti A.K."/>
            <person name="Crow J.A."/>
            <person name="Grimwood J."/>
            <person name="Kramer R."/>
            <person name="Lindquist E."/>
            <person name="Lucas S."/>
            <person name="Salamov A."/>
            <person name="McFadden G.I."/>
            <person name="Lane C.E."/>
            <person name="Keeling P.J."/>
            <person name="Gray M.W."/>
            <person name="Grigoriev I.V."/>
            <person name="Archibald J.M."/>
        </authorList>
    </citation>
    <scope>NUCLEOTIDE SEQUENCE</scope>
    <source>
        <strain evidence="11 13">CCMP2712</strain>
    </source>
</reference>
<evidence type="ECO:0000256" key="8">
    <source>
        <dbReference type="ARBA" id="ARBA00022989"/>
    </source>
</evidence>
<keyword evidence="5" id="KW-0762">Sugar transport</keyword>
<evidence type="ECO:0000313" key="12">
    <source>
        <dbReference type="EnsemblProtists" id="EKX50862"/>
    </source>
</evidence>
<dbReference type="OrthoDB" id="409725at2759"/>
<protein>
    <recommendedName>
        <fullName evidence="14">Bidirectional sugar transporter SWEET</fullName>
    </recommendedName>
</protein>
<feature type="non-terminal residue" evidence="11">
    <location>
        <position position="197"/>
    </location>
</feature>
<evidence type="ECO:0000256" key="6">
    <source>
        <dbReference type="ARBA" id="ARBA00022692"/>
    </source>
</evidence>
<accession>L1JR03</accession>
<keyword evidence="4" id="KW-1003">Cell membrane</keyword>
<feature type="transmembrane region" description="Helical" evidence="10">
    <location>
        <begin position="120"/>
        <end position="144"/>
    </location>
</feature>
<dbReference type="PaxDb" id="55529-EKX50862"/>
<keyword evidence="13" id="KW-1185">Reference proteome</keyword>
<dbReference type="Pfam" id="PF03083">
    <property type="entry name" value="MtN3_slv"/>
    <property type="match status" value="2"/>
</dbReference>
<dbReference type="PANTHER" id="PTHR10791:SF30">
    <property type="entry name" value="SUGAR TRANSPORTER SWEET1"/>
    <property type="match status" value="1"/>
</dbReference>
<evidence type="ECO:0000256" key="5">
    <source>
        <dbReference type="ARBA" id="ARBA00022597"/>
    </source>
</evidence>
<evidence type="ECO:0000256" key="7">
    <source>
        <dbReference type="ARBA" id="ARBA00022737"/>
    </source>
</evidence>
<evidence type="ECO:0000313" key="11">
    <source>
        <dbReference type="EMBL" id="EKX50862.1"/>
    </source>
</evidence>
<keyword evidence="9 10" id="KW-0472">Membrane</keyword>
<keyword evidence="6 10" id="KW-0812">Transmembrane</keyword>
<evidence type="ECO:0000313" key="13">
    <source>
        <dbReference type="Proteomes" id="UP000011087"/>
    </source>
</evidence>
<dbReference type="KEGG" id="gtt:GUITHDRAFT_58967"/>
<dbReference type="eggNOG" id="KOG1623">
    <property type="taxonomic scope" value="Eukaryota"/>
</dbReference>
<dbReference type="Proteomes" id="UP000011087">
    <property type="component" value="Unassembled WGS sequence"/>
</dbReference>